<dbReference type="Proteomes" id="UP000275846">
    <property type="component" value="Unassembled WGS sequence"/>
</dbReference>
<organism evidence="1 2">
    <name type="scientific">Schistocephalus solidus</name>
    <name type="common">Tapeworm</name>
    <dbReference type="NCBI Taxonomy" id="70667"/>
    <lineage>
        <taxon>Eukaryota</taxon>
        <taxon>Metazoa</taxon>
        <taxon>Spiralia</taxon>
        <taxon>Lophotrochozoa</taxon>
        <taxon>Platyhelminthes</taxon>
        <taxon>Cestoda</taxon>
        <taxon>Eucestoda</taxon>
        <taxon>Diphyllobothriidea</taxon>
        <taxon>Diphyllobothriidae</taxon>
        <taxon>Schistocephalus</taxon>
    </lineage>
</organism>
<reference evidence="1 2" key="1">
    <citation type="submission" date="2018-11" db="EMBL/GenBank/DDBJ databases">
        <authorList>
            <consortium name="Pathogen Informatics"/>
        </authorList>
    </citation>
    <scope>NUCLEOTIDE SEQUENCE [LARGE SCALE GENOMIC DNA]</scope>
    <source>
        <strain evidence="1 2">NST_G2</strain>
    </source>
</reference>
<evidence type="ECO:0000313" key="1">
    <source>
        <dbReference type="EMBL" id="VDL88137.1"/>
    </source>
</evidence>
<protein>
    <submittedName>
        <fullName evidence="1">Uncharacterized protein</fullName>
    </submittedName>
</protein>
<proteinExistence type="predicted"/>
<keyword evidence="2" id="KW-1185">Reference proteome</keyword>
<sequence length="164" mass="18392">MPKDDQTLWASGSENHSVSWLGEMEDRMLEVLWLQPLSIAQLSTFHLPMPIAHLVMQMAALKAKMASLKLQLARLSPVDHPVAHPAIIGLTRGLKLLMSLGNIPILAQRPIGTLPLVPFNSHRETSLSENRGDRLLWLLWLWSHFPCLRSIDSQTVPSGHWSSN</sequence>
<name>A0A3P7DIX1_SCHSO</name>
<gene>
    <name evidence="1" type="ORF">SSLN_LOCUS1752</name>
</gene>
<evidence type="ECO:0000313" key="2">
    <source>
        <dbReference type="Proteomes" id="UP000275846"/>
    </source>
</evidence>
<dbReference type="EMBL" id="UYSU01006383">
    <property type="protein sequence ID" value="VDL88137.1"/>
    <property type="molecule type" value="Genomic_DNA"/>
</dbReference>
<dbReference type="AlphaFoldDB" id="A0A3P7DIX1"/>
<accession>A0A3P7DIX1</accession>